<name>A0A392RZM2_9FABA</name>
<reference evidence="1 2" key="1">
    <citation type="journal article" date="2018" name="Front. Plant Sci.">
        <title>Red Clover (Trifolium pratense) and Zigzag Clover (T. medium) - A Picture of Genomic Similarities and Differences.</title>
        <authorList>
            <person name="Dluhosova J."/>
            <person name="Istvanek J."/>
            <person name="Nedelnik J."/>
            <person name="Repkova J."/>
        </authorList>
    </citation>
    <scope>NUCLEOTIDE SEQUENCE [LARGE SCALE GENOMIC DNA]</scope>
    <source>
        <strain evidence="2">cv. 10/8</strain>
        <tissue evidence="1">Leaf</tissue>
    </source>
</reference>
<keyword evidence="2" id="KW-1185">Reference proteome</keyword>
<dbReference type="Proteomes" id="UP000265520">
    <property type="component" value="Unassembled WGS sequence"/>
</dbReference>
<feature type="non-terminal residue" evidence="1">
    <location>
        <position position="1"/>
    </location>
</feature>
<sequence length="41" mass="4158">LSPLVPAPSAAPAAPRTIFFIFSLVPAPSAAQSSHVLTVDL</sequence>
<evidence type="ECO:0000313" key="1">
    <source>
        <dbReference type="EMBL" id="MCI42073.1"/>
    </source>
</evidence>
<dbReference type="EMBL" id="LXQA010299845">
    <property type="protein sequence ID" value="MCI42073.1"/>
    <property type="molecule type" value="Genomic_DNA"/>
</dbReference>
<organism evidence="1 2">
    <name type="scientific">Trifolium medium</name>
    <dbReference type="NCBI Taxonomy" id="97028"/>
    <lineage>
        <taxon>Eukaryota</taxon>
        <taxon>Viridiplantae</taxon>
        <taxon>Streptophyta</taxon>
        <taxon>Embryophyta</taxon>
        <taxon>Tracheophyta</taxon>
        <taxon>Spermatophyta</taxon>
        <taxon>Magnoliopsida</taxon>
        <taxon>eudicotyledons</taxon>
        <taxon>Gunneridae</taxon>
        <taxon>Pentapetalae</taxon>
        <taxon>rosids</taxon>
        <taxon>fabids</taxon>
        <taxon>Fabales</taxon>
        <taxon>Fabaceae</taxon>
        <taxon>Papilionoideae</taxon>
        <taxon>50 kb inversion clade</taxon>
        <taxon>NPAAA clade</taxon>
        <taxon>Hologalegina</taxon>
        <taxon>IRL clade</taxon>
        <taxon>Trifolieae</taxon>
        <taxon>Trifolium</taxon>
    </lineage>
</organism>
<dbReference type="AlphaFoldDB" id="A0A392RZM2"/>
<proteinExistence type="predicted"/>
<evidence type="ECO:0000313" key="2">
    <source>
        <dbReference type="Proteomes" id="UP000265520"/>
    </source>
</evidence>
<feature type="non-terminal residue" evidence="1">
    <location>
        <position position="41"/>
    </location>
</feature>
<comment type="caution">
    <text evidence="1">The sequence shown here is derived from an EMBL/GenBank/DDBJ whole genome shotgun (WGS) entry which is preliminary data.</text>
</comment>
<protein>
    <submittedName>
        <fullName evidence="1">Uncharacterized protein</fullName>
    </submittedName>
</protein>
<accession>A0A392RZM2</accession>